<evidence type="ECO:0000313" key="2">
    <source>
        <dbReference type="Proteomes" id="UP000579153"/>
    </source>
</evidence>
<evidence type="ECO:0000313" key="1">
    <source>
        <dbReference type="EMBL" id="MBB5785289.1"/>
    </source>
</evidence>
<dbReference type="Gene3D" id="3.40.50.1820">
    <property type="entry name" value="alpha/beta hydrolase"/>
    <property type="match status" value="1"/>
</dbReference>
<keyword evidence="2" id="KW-1185">Reference proteome</keyword>
<accession>A0A7W9GK67</accession>
<dbReference type="Proteomes" id="UP000579153">
    <property type="component" value="Unassembled WGS sequence"/>
</dbReference>
<dbReference type="AlphaFoldDB" id="A0A7W9GK67"/>
<organism evidence="1 2">
    <name type="scientific">Nonomuraea jabiensis</name>
    <dbReference type="NCBI Taxonomy" id="882448"/>
    <lineage>
        <taxon>Bacteria</taxon>
        <taxon>Bacillati</taxon>
        <taxon>Actinomycetota</taxon>
        <taxon>Actinomycetes</taxon>
        <taxon>Streptosporangiales</taxon>
        <taxon>Streptosporangiaceae</taxon>
        <taxon>Nonomuraea</taxon>
    </lineage>
</organism>
<protein>
    <submittedName>
        <fullName evidence="1">Acetyl esterase/lipase</fullName>
    </submittedName>
</protein>
<proteinExistence type="predicted"/>
<sequence length="78" mass="8305">MSPLLVVVGSKEVLLGDARRFAEAVSDAAGTVNLDIYDGRPHAFHVSVLGGEPLPSAVPLLRRVTEWSSSLAVREHAI</sequence>
<reference evidence="1 2" key="1">
    <citation type="submission" date="2020-08" db="EMBL/GenBank/DDBJ databases">
        <title>Sequencing the genomes of 1000 actinobacteria strains.</title>
        <authorList>
            <person name="Klenk H.-P."/>
        </authorList>
    </citation>
    <scope>NUCLEOTIDE SEQUENCE [LARGE SCALE GENOMIC DNA]</scope>
    <source>
        <strain evidence="1 2">DSM 45507</strain>
    </source>
</reference>
<dbReference type="EMBL" id="JACHMB010000001">
    <property type="protein sequence ID" value="MBB5785289.1"/>
    <property type="molecule type" value="Genomic_DNA"/>
</dbReference>
<dbReference type="SUPFAM" id="SSF53474">
    <property type="entry name" value="alpha/beta-Hydrolases"/>
    <property type="match status" value="1"/>
</dbReference>
<comment type="caution">
    <text evidence="1">The sequence shown here is derived from an EMBL/GenBank/DDBJ whole genome shotgun (WGS) entry which is preliminary data.</text>
</comment>
<name>A0A7W9GK67_9ACTN</name>
<dbReference type="InterPro" id="IPR029058">
    <property type="entry name" value="AB_hydrolase_fold"/>
</dbReference>
<gene>
    <name evidence="1" type="ORF">HD596_012045</name>
</gene>